<evidence type="ECO:0000313" key="1">
    <source>
        <dbReference type="EMBL" id="KAI8563671.1"/>
    </source>
</evidence>
<keyword evidence="2" id="KW-1185">Reference proteome</keyword>
<comment type="caution">
    <text evidence="1">The sequence shown here is derived from an EMBL/GenBank/DDBJ whole genome shotgun (WGS) entry which is preliminary data.</text>
</comment>
<gene>
    <name evidence="1" type="ORF">RHMOL_Rhmol03G0127400</name>
</gene>
<organism evidence="1 2">
    <name type="scientific">Rhododendron molle</name>
    <name type="common">Chinese azalea</name>
    <name type="synonym">Azalea mollis</name>
    <dbReference type="NCBI Taxonomy" id="49168"/>
    <lineage>
        <taxon>Eukaryota</taxon>
        <taxon>Viridiplantae</taxon>
        <taxon>Streptophyta</taxon>
        <taxon>Embryophyta</taxon>
        <taxon>Tracheophyta</taxon>
        <taxon>Spermatophyta</taxon>
        <taxon>Magnoliopsida</taxon>
        <taxon>eudicotyledons</taxon>
        <taxon>Gunneridae</taxon>
        <taxon>Pentapetalae</taxon>
        <taxon>asterids</taxon>
        <taxon>Ericales</taxon>
        <taxon>Ericaceae</taxon>
        <taxon>Ericoideae</taxon>
        <taxon>Rhodoreae</taxon>
        <taxon>Rhododendron</taxon>
    </lineage>
</organism>
<accession>A0ACC0PEU4</accession>
<reference evidence="1" key="1">
    <citation type="submission" date="2022-02" db="EMBL/GenBank/DDBJ databases">
        <title>Plant Genome Project.</title>
        <authorList>
            <person name="Zhang R.-G."/>
        </authorList>
    </citation>
    <scope>NUCLEOTIDE SEQUENCE</scope>
    <source>
        <strain evidence="1">AT1</strain>
    </source>
</reference>
<sequence>MSLESPFAEGDVAWELHGKVWELNKYCPVHPYFLNCQSKMEREVKELKHQLELERSANNNPKGLNLDSQSRKVSKCLFSSVENESTSLVQSRKRKALGKKTTVRQSATSADPSMLVHEIRKLEMLQRQLGEEANRALEVLQKEFSSNKLGSQHASETVEKLLSEIKDMRAVASLSELFDFRDKTSLKEEINRLNTQGSSIASLEEKLENVQQSIDKLVMYLPSSEDSSDSKNQLKKKKFSLSP</sequence>
<dbReference type="Proteomes" id="UP001062846">
    <property type="component" value="Chromosome 3"/>
</dbReference>
<evidence type="ECO:0000313" key="2">
    <source>
        <dbReference type="Proteomes" id="UP001062846"/>
    </source>
</evidence>
<proteinExistence type="predicted"/>
<name>A0ACC0PEU4_RHOML</name>
<dbReference type="EMBL" id="CM046390">
    <property type="protein sequence ID" value="KAI8563671.1"/>
    <property type="molecule type" value="Genomic_DNA"/>
</dbReference>
<protein>
    <submittedName>
        <fullName evidence="1">Uncharacterized protein</fullName>
    </submittedName>
</protein>